<name>A0A917QP43_9ACTN</name>
<accession>A0A917QP43</accession>
<dbReference type="Pfam" id="PF00535">
    <property type="entry name" value="Glycos_transf_2"/>
    <property type="match status" value="1"/>
</dbReference>
<dbReference type="GO" id="GO:0016757">
    <property type="term" value="F:glycosyltransferase activity"/>
    <property type="evidence" value="ECO:0007669"/>
    <property type="project" value="UniProtKB-KW"/>
</dbReference>
<dbReference type="PANTHER" id="PTHR43179:SF12">
    <property type="entry name" value="GALACTOFURANOSYLTRANSFERASE GLFT2"/>
    <property type="match status" value="1"/>
</dbReference>
<dbReference type="EMBL" id="BMPQ01000004">
    <property type="protein sequence ID" value="GGK59699.1"/>
    <property type="molecule type" value="Genomic_DNA"/>
</dbReference>
<feature type="domain" description="Glycosyltransferase 2-like" evidence="6">
    <location>
        <begin position="110"/>
        <end position="269"/>
    </location>
</feature>
<dbReference type="NCBIfam" id="TIGR03965">
    <property type="entry name" value="mycofact_glyco"/>
    <property type="match status" value="1"/>
</dbReference>
<proteinExistence type="inferred from homology"/>
<keyword evidence="3" id="KW-0328">Glycosyltransferase</keyword>
<comment type="caution">
    <text evidence="7">The sequence shown here is derived from an EMBL/GenBank/DDBJ whole genome shotgun (WGS) entry which is preliminary data.</text>
</comment>
<dbReference type="RefSeq" id="WP_189321526.1">
    <property type="nucleotide sequence ID" value="NZ_BMPQ01000004.1"/>
</dbReference>
<reference evidence="7" key="2">
    <citation type="submission" date="2020-09" db="EMBL/GenBank/DDBJ databases">
        <authorList>
            <person name="Sun Q."/>
            <person name="Ohkuma M."/>
        </authorList>
    </citation>
    <scope>NUCLEOTIDE SEQUENCE</scope>
    <source>
        <strain evidence="7">JCM 3035</strain>
    </source>
</reference>
<sequence>MNRHTSIPAARPAGQAGAPATSSLTPPGLRVALARSTSFRAGHRVATGGAPWGVARFKEAALPYLAALRRAGRTGLAPDTTVGRALARQLVDRGLAHPVPAPRPGPHPVTVVVPVFGRPTELHRCLASLRGLPVVVVDDGSPDPDPVRVTAETHGARLVRHEVNRGPAAARNTGLALVDTPLVAFVDSDCRPDNGWLDVLVPSFDDPKVAAVAPRIVPDVPSPPTGLLARYEAARSALDLGQEQDLVRPGARVGFVPTATLVVRRDVLREVVFDEDLRLGEDVDFVWRLHDRGLHVRYQPRARVAHTPRLAWRDAARRRHEYGTSAAALAERHPGRLAPARPSVWNLLTLVCVAQGRPRAGAVSALVSAGLLRRRLSGMPGATGLSVSVVAQGLVADAATMGLALRREWWPLGLLCLGAAPRARVARAATAAMLLPVAAEWVTRGPALGLLPWTVLRCLDDLAYGTGVTASALRHRSLAVLTPEVRLPFRQRSTGTAPHERVPRSGQDT</sequence>
<dbReference type="Gene3D" id="3.90.550.10">
    <property type="entry name" value="Spore Coat Polysaccharide Biosynthesis Protein SpsA, Chain A"/>
    <property type="match status" value="1"/>
</dbReference>
<evidence type="ECO:0000259" key="6">
    <source>
        <dbReference type="Pfam" id="PF00535"/>
    </source>
</evidence>
<evidence type="ECO:0000256" key="2">
    <source>
        <dbReference type="ARBA" id="ARBA00006739"/>
    </source>
</evidence>
<dbReference type="PANTHER" id="PTHR43179">
    <property type="entry name" value="RHAMNOSYLTRANSFERASE WBBL"/>
    <property type="match status" value="1"/>
</dbReference>
<keyword evidence="8" id="KW-1185">Reference proteome</keyword>
<comment type="similarity">
    <text evidence="2">Belongs to the glycosyltransferase 2 family.</text>
</comment>
<dbReference type="SUPFAM" id="SSF53448">
    <property type="entry name" value="Nucleotide-diphospho-sugar transferases"/>
    <property type="match status" value="1"/>
</dbReference>
<protein>
    <submittedName>
        <fullName evidence="7">Glycosyltransferase</fullName>
    </submittedName>
</protein>
<reference evidence="7" key="1">
    <citation type="journal article" date="2014" name="Int. J. Syst. Evol. Microbiol.">
        <title>Complete genome sequence of Corynebacterium casei LMG S-19264T (=DSM 44701T), isolated from a smear-ripened cheese.</title>
        <authorList>
            <consortium name="US DOE Joint Genome Institute (JGI-PGF)"/>
            <person name="Walter F."/>
            <person name="Albersmeier A."/>
            <person name="Kalinowski J."/>
            <person name="Ruckert C."/>
        </authorList>
    </citation>
    <scope>NUCLEOTIDE SEQUENCE</scope>
    <source>
        <strain evidence="7">JCM 3035</strain>
    </source>
</reference>
<evidence type="ECO:0000256" key="1">
    <source>
        <dbReference type="ARBA" id="ARBA00004776"/>
    </source>
</evidence>
<dbReference type="AlphaFoldDB" id="A0A917QP43"/>
<dbReference type="Proteomes" id="UP000637788">
    <property type="component" value="Unassembled WGS sequence"/>
</dbReference>
<organism evidence="7 8">
    <name type="scientific">Streptomyces flaveus</name>
    <dbReference type="NCBI Taxonomy" id="66370"/>
    <lineage>
        <taxon>Bacteria</taxon>
        <taxon>Bacillati</taxon>
        <taxon>Actinomycetota</taxon>
        <taxon>Actinomycetes</taxon>
        <taxon>Kitasatosporales</taxon>
        <taxon>Streptomycetaceae</taxon>
        <taxon>Streptomyces</taxon>
        <taxon>Streptomyces aurantiacus group</taxon>
    </lineage>
</organism>
<gene>
    <name evidence="7" type="ORF">GCM10010094_20110</name>
</gene>
<comment type="pathway">
    <text evidence="1">Cell wall biogenesis; cell wall polysaccharide biosynthesis.</text>
</comment>
<evidence type="ECO:0000313" key="7">
    <source>
        <dbReference type="EMBL" id="GGK59699.1"/>
    </source>
</evidence>
<feature type="compositionally biased region" description="Low complexity" evidence="5">
    <location>
        <begin position="8"/>
        <end position="20"/>
    </location>
</feature>
<evidence type="ECO:0000256" key="3">
    <source>
        <dbReference type="ARBA" id="ARBA00022676"/>
    </source>
</evidence>
<dbReference type="InterPro" id="IPR001173">
    <property type="entry name" value="Glyco_trans_2-like"/>
</dbReference>
<evidence type="ECO:0000256" key="5">
    <source>
        <dbReference type="SAM" id="MobiDB-lite"/>
    </source>
</evidence>
<dbReference type="InterPro" id="IPR023981">
    <property type="entry name" value="MftF"/>
</dbReference>
<keyword evidence="4" id="KW-0808">Transferase</keyword>
<evidence type="ECO:0000256" key="4">
    <source>
        <dbReference type="ARBA" id="ARBA00022679"/>
    </source>
</evidence>
<evidence type="ECO:0000313" key="8">
    <source>
        <dbReference type="Proteomes" id="UP000637788"/>
    </source>
</evidence>
<dbReference type="InterPro" id="IPR029044">
    <property type="entry name" value="Nucleotide-diphossugar_trans"/>
</dbReference>
<feature type="region of interest" description="Disordered" evidence="5">
    <location>
        <begin position="1"/>
        <end position="27"/>
    </location>
</feature>